<dbReference type="Proteomes" id="UP000569329">
    <property type="component" value="Unassembled WGS sequence"/>
</dbReference>
<reference evidence="1 2" key="1">
    <citation type="submission" date="2020-07" db="EMBL/GenBank/DDBJ databases">
        <title>Sequencing the genomes of 1000 actinobacteria strains.</title>
        <authorList>
            <person name="Klenk H.-P."/>
        </authorList>
    </citation>
    <scope>NUCLEOTIDE SEQUENCE [LARGE SCALE GENOMIC DNA]</scope>
    <source>
        <strain evidence="1 2">DSM 45975</strain>
    </source>
</reference>
<dbReference type="AlphaFoldDB" id="A0A839DQ90"/>
<dbReference type="EMBL" id="JACGWZ010000001">
    <property type="protein sequence ID" value="MBA8822909.1"/>
    <property type="molecule type" value="Genomic_DNA"/>
</dbReference>
<proteinExistence type="predicted"/>
<evidence type="ECO:0000313" key="2">
    <source>
        <dbReference type="Proteomes" id="UP000569329"/>
    </source>
</evidence>
<comment type="caution">
    <text evidence="1">The sequence shown here is derived from an EMBL/GenBank/DDBJ whole genome shotgun (WGS) entry which is preliminary data.</text>
</comment>
<keyword evidence="2" id="KW-1185">Reference proteome</keyword>
<sequence length="52" mass="5693">MVDLSEFLDEAPGVDVEGLVGRPSVVLVETADLDLLVEVARWLAWRADVPTE</sequence>
<name>A0A839DQ90_9PSEU</name>
<gene>
    <name evidence="1" type="ORF">FHX42_000238</name>
</gene>
<organism evidence="1 2">
    <name type="scientific">Halosaccharopolyspora lacisalsi</name>
    <dbReference type="NCBI Taxonomy" id="1000566"/>
    <lineage>
        <taxon>Bacteria</taxon>
        <taxon>Bacillati</taxon>
        <taxon>Actinomycetota</taxon>
        <taxon>Actinomycetes</taxon>
        <taxon>Pseudonocardiales</taxon>
        <taxon>Pseudonocardiaceae</taxon>
        <taxon>Halosaccharopolyspora</taxon>
    </lineage>
</organism>
<accession>A0A839DQ90</accession>
<evidence type="ECO:0000313" key="1">
    <source>
        <dbReference type="EMBL" id="MBA8822909.1"/>
    </source>
</evidence>
<protein>
    <submittedName>
        <fullName evidence="1">Uncharacterized protein</fullName>
    </submittedName>
</protein>